<dbReference type="Proteomes" id="UP001597116">
    <property type="component" value="Unassembled WGS sequence"/>
</dbReference>
<proteinExistence type="predicted"/>
<protein>
    <recommendedName>
        <fullName evidence="3">N-acetyltransferase domain-containing protein</fullName>
    </recommendedName>
</protein>
<gene>
    <name evidence="1" type="ORF">ACFQ4C_20775</name>
</gene>
<organism evidence="1 2">
    <name type="scientific">Larkinella insperata</name>
    <dbReference type="NCBI Taxonomy" id="332158"/>
    <lineage>
        <taxon>Bacteria</taxon>
        <taxon>Pseudomonadati</taxon>
        <taxon>Bacteroidota</taxon>
        <taxon>Cytophagia</taxon>
        <taxon>Cytophagales</taxon>
        <taxon>Spirosomataceae</taxon>
        <taxon>Larkinella</taxon>
    </lineage>
</organism>
<name>A0ABW3QA36_9BACT</name>
<comment type="caution">
    <text evidence="1">The sequence shown here is derived from an EMBL/GenBank/DDBJ whole genome shotgun (WGS) entry which is preliminary data.</text>
</comment>
<sequence>MRGHKTANTLVELAAHNNAEWCDIVCKANGAPGHFDNSLWHSVHEVPRYYPNIVSLNPNCSLEKIHPLLQQIPGKISIKDSYNALDLAVLGFTKLFDAQWLLAPEPGNPPLDYQLITNVPELIQWEIAWGSGAVSGIFKQEILSNESVRFIAIYQKDQLVAGAVAHKSEGVIGLSNVFILSHDPKNCWLTCLAAAQTLDDNLPVVAYERGDVLAFVQSIGFNALGPLSVWIKT</sequence>
<reference evidence="2" key="1">
    <citation type="journal article" date="2019" name="Int. J. Syst. Evol. Microbiol.">
        <title>The Global Catalogue of Microorganisms (GCM) 10K type strain sequencing project: providing services to taxonomists for standard genome sequencing and annotation.</title>
        <authorList>
            <consortium name="The Broad Institute Genomics Platform"/>
            <consortium name="The Broad Institute Genome Sequencing Center for Infectious Disease"/>
            <person name="Wu L."/>
            <person name="Ma J."/>
        </authorList>
    </citation>
    <scope>NUCLEOTIDE SEQUENCE [LARGE SCALE GENOMIC DNA]</scope>
    <source>
        <strain evidence="2">CCUG 55608</strain>
    </source>
</reference>
<keyword evidence="2" id="KW-1185">Reference proteome</keyword>
<dbReference type="RefSeq" id="WP_379884447.1">
    <property type="nucleotide sequence ID" value="NZ_JBHTLP010000016.1"/>
</dbReference>
<accession>A0ABW3QA36</accession>
<evidence type="ECO:0000313" key="2">
    <source>
        <dbReference type="Proteomes" id="UP001597116"/>
    </source>
</evidence>
<evidence type="ECO:0008006" key="3">
    <source>
        <dbReference type="Google" id="ProtNLM"/>
    </source>
</evidence>
<dbReference type="EMBL" id="JBHTLP010000016">
    <property type="protein sequence ID" value="MFD1143574.1"/>
    <property type="molecule type" value="Genomic_DNA"/>
</dbReference>
<evidence type="ECO:0000313" key="1">
    <source>
        <dbReference type="EMBL" id="MFD1143574.1"/>
    </source>
</evidence>